<evidence type="ECO:0000313" key="1">
    <source>
        <dbReference type="EMBL" id="MEN5380242.1"/>
    </source>
</evidence>
<keyword evidence="2" id="KW-1185">Reference proteome</keyword>
<dbReference type="Proteomes" id="UP001409291">
    <property type="component" value="Unassembled WGS sequence"/>
</dbReference>
<proteinExistence type="predicted"/>
<dbReference type="EMBL" id="JBDJNQ010000015">
    <property type="protein sequence ID" value="MEN5380242.1"/>
    <property type="molecule type" value="Genomic_DNA"/>
</dbReference>
<comment type="caution">
    <text evidence="1">The sequence shown here is derived from an EMBL/GenBank/DDBJ whole genome shotgun (WGS) entry which is preliminary data.</text>
</comment>
<dbReference type="SUPFAM" id="SSF48452">
    <property type="entry name" value="TPR-like"/>
    <property type="match status" value="1"/>
</dbReference>
<dbReference type="InterPro" id="IPR011990">
    <property type="entry name" value="TPR-like_helical_dom_sf"/>
</dbReference>
<reference evidence="1 2" key="1">
    <citation type="submission" date="2024-04" db="EMBL/GenBank/DDBJ databases">
        <title>WGS of bacteria from Torrens River.</title>
        <authorList>
            <person name="Wyrsch E.R."/>
            <person name="Drigo B."/>
        </authorList>
    </citation>
    <scope>NUCLEOTIDE SEQUENCE [LARGE SCALE GENOMIC DNA]</scope>
    <source>
        <strain evidence="1 2">TWI391</strain>
    </source>
</reference>
<evidence type="ECO:0008006" key="3">
    <source>
        <dbReference type="Google" id="ProtNLM"/>
    </source>
</evidence>
<dbReference type="RefSeq" id="WP_346583127.1">
    <property type="nucleotide sequence ID" value="NZ_JBDJNQ010000015.1"/>
</dbReference>
<name>A0ABV0C3P6_9SPHI</name>
<sequence length="803" mass="94046">MQIYKKLLLLFSATFMLYFSEIAINIACGPEIDPYDNQQTYFLPNLEDNSYSAFQFIPYQFLYTEQEPVLEASVNVTDWVNHLGKNVKPNDLYAVMYQSNPETIQVLKNTATLDNLPDSLRNNTFIQSLFLPKNKKELAYFYFTKEQEPVTNIAQDPWSPDERNFDEIKQFALEAESKISAHKNNSFLWLRYAYQAARLFLFAKEYEKSITVYDKYIARSKLKSPVLGWALSNYAGAVRKNGEPAKAAFLFSSVFTISPERRVLAYNNFHYIQATDAEIFAYTKTKADKFNINAIIGFNNPNSTIEYLENCYKLDPANTINAVLLTREVNKIENFFIKDHTLGYNISQWYHDENKGEIQKHLQNIREFALTMYKDKKYIQPQLGLVTAAYLSWLNAENDLAKKYLKMVEPKSLNENLKDQLRITEMLTLLTDWEKEKSLDENQLIATLKWLQEKAKKEKNMESNNSWSSFENGSYSLISKNIIQNIVVNQYLIKGDTALASLAAVKGDIFYNNGYVNDTLENNMQYSTIRFWQEDLTPKTLVQVQRYIQSPEKQPKMVQFLLEDIKKVNSNYLTELIGTAYLRELDFTNAVKTFKKLPGTYKSKEYSNWYAEETIAPNPFIVTINDYPKKIGQSSMTKLEYAARMLKYQTLIKDEKNNGKKADYYFHMANGIYQTSTYGNAWSLVSYSWSSYDNNAKPDRYWERNYKQAKTAKEWYLKARELATSLDFKAKCTFMLAKCEQKDFELKDDMRWTYYENSSENPFYQFSLHNKYFHQLKSQYSKTAFYQTAVHQCTYLRDFIASK</sequence>
<organism evidence="1 2">
    <name type="scientific">Sphingobacterium kitahiroshimense</name>
    <dbReference type="NCBI Taxonomy" id="470446"/>
    <lineage>
        <taxon>Bacteria</taxon>
        <taxon>Pseudomonadati</taxon>
        <taxon>Bacteroidota</taxon>
        <taxon>Sphingobacteriia</taxon>
        <taxon>Sphingobacteriales</taxon>
        <taxon>Sphingobacteriaceae</taxon>
        <taxon>Sphingobacterium</taxon>
    </lineage>
</organism>
<accession>A0ABV0C3P6</accession>
<gene>
    <name evidence="1" type="ORF">ABE541_23455</name>
</gene>
<evidence type="ECO:0000313" key="2">
    <source>
        <dbReference type="Proteomes" id="UP001409291"/>
    </source>
</evidence>
<protein>
    <recommendedName>
        <fullName evidence="3">Tetratricopeptide repeat protein</fullName>
    </recommendedName>
</protein>